<reference evidence="7" key="1">
    <citation type="submission" date="2016-10" db="EMBL/GenBank/DDBJ databases">
        <authorList>
            <person name="Varghese N."/>
            <person name="Submissions S."/>
        </authorList>
    </citation>
    <scope>NUCLEOTIDE SEQUENCE [LARGE SCALE GENOMIC DNA]</scope>
    <source>
        <strain evidence="7">CGMCC 1.8946</strain>
    </source>
</reference>
<dbReference type="NCBIfam" id="NF001764">
    <property type="entry name" value="PRK00504.1"/>
    <property type="match status" value="1"/>
</dbReference>
<dbReference type="AlphaFoldDB" id="A0A1G4SWL9"/>
<dbReference type="GO" id="GO:1990904">
    <property type="term" value="C:ribonucleoprotein complex"/>
    <property type="evidence" value="ECO:0007669"/>
    <property type="project" value="UniProtKB-KW"/>
</dbReference>
<dbReference type="PROSITE" id="PS00582">
    <property type="entry name" value="RIBOSOMAL_L33"/>
    <property type="match status" value="1"/>
</dbReference>
<dbReference type="STRING" id="624147.SAMN04487970_103657"/>
<dbReference type="GO" id="GO:0003735">
    <property type="term" value="F:structural constituent of ribosome"/>
    <property type="evidence" value="ECO:0007669"/>
    <property type="project" value="InterPro"/>
</dbReference>
<dbReference type="Gene3D" id="2.20.28.120">
    <property type="entry name" value="Ribosomal protein L33"/>
    <property type="match status" value="1"/>
</dbReference>
<evidence type="ECO:0000256" key="3">
    <source>
        <dbReference type="ARBA" id="ARBA00023274"/>
    </source>
</evidence>
<name>A0A1G4SWL9_9BACL</name>
<comment type="similarity">
    <text evidence="1 5">Belongs to the bacterial ribosomal protein bL33 family.</text>
</comment>
<evidence type="ECO:0000313" key="7">
    <source>
        <dbReference type="Proteomes" id="UP000198601"/>
    </source>
</evidence>
<evidence type="ECO:0000256" key="1">
    <source>
        <dbReference type="ARBA" id="ARBA00007596"/>
    </source>
</evidence>
<dbReference type="PANTHER" id="PTHR43168:SF2">
    <property type="entry name" value="LARGE RIBOSOMAL SUBUNIT PROTEIN BL33C"/>
    <property type="match status" value="1"/>
</dbReference>
<dbReference type="EMBL" id="FMTT01000036">
    <property type="protein sequence ID" value="SCW73347.1"/>
    <property type="molecule type" value="Genomic_DNA"/>
</dbReference>
<gene>
    <name evidence="5" type="primary">rpmG</name>
    <name evidence="6" type="ORF">SAMN04487970_103657</name>
</gene>
<keyword evidence="2 5" id="KW-0689">Ribosomal protein</keyword>
<dbReference type="NCBIfam" id="NF001860">
    <property type="entry name" value="PRK00595.1"/>
    <property type="match status" value="1"/>
</dbReference>
<organism evidence="6 7">
    <name type="scientific">Paenibacillus tianmuensis</name>
    <dbReference type="NCBI Taxonomy" id="624147"/>
    <lineage>
        <taxon>Bacteria</taxon>
        <taxon>Bacillati</taxon>
        <taxon>Bacillota</taxon>
        <taxon>Bacilli</taxon>
        <taxon>Bacillales</taxon>
        <taxon>Paenibacillaceae</taxon>
        <taxon>Paenibacillus</taxon>
    </lineage>
</organism>
<dbReference type="InterPro" id="IPR038584">
    <property type="entry name" value="Ribosomal_bL33_sf"/>
</dbReference>
<dbReference type="GO" id="GO:0005840">
    <property type="term" value="C:ribosome"/>
    <property type="evidence" value="ECO:0007669"/>
    <property type="project" value="UniProtKB-KW"/>
</dbReference>
<evidence type="ECO:0000256" key="5">
    <source>
        <dbReference type="HAMAP-Rule" id="MF_00294"/>
    </source>
</evidence>
<dbReference type="InterPro" id="IPR011332">
    <property type="entry name" value="Ribosomal_zn-bd"/>
</dbReference>
<dbReference type="NCBIfam" id="TIGR01023">
    <property type="entry name" value="rpmG_bact"/>
    <property type="match status" value="1"/>
</dbReference>
<protein>
    <recommendedName>
        <fullName evidence="4 5">Large ribosomal subunit protein bL33</fullName>
    </recommendedName>
</protein>
<keyword evidence="3 5" id="KW-0687">Ribonucleoprotein</keyword>
<dbReference type="PANTHER" id="PTHR43168">
    <property type="entry name" value="50S RIBOSOMAL PROTEIN L33, CHLOROPLASTIC"/>
    <property type="match status" value="1"/>
</dbReference>
<dbReference type="HAMAP" id="MF_00294">
    <property type="entry name" value="Ribosomal_bL33"/>
    <property type="match status" value="1"/>
</dbReference>
<dbReference type="OrthoDB" id="9801333at2"/>
<dbReference type="Pfam" id="PF00471">
    <property type="entry name" value="Ribosomal_L33"/>
    <property type="match status" value="1"/>
</dbReference>
<accession>A0A1G4SWL9</accession>
<dbReference type="InterPro" id="IPR018264">
    <property type="entry name" value="Ribosomal_bL33_CS"/>
</dbReference>
<sequence>MRVIITLACTNCKQRNYASTKNKRNHPDRMELKKYCKFCNEQTAHRETR</sequence>
<evidence type="ECO:0000313" key="6">
    <source>
        <dbReference type="EMBL" id="SCW73347.1"/>
    </source>
</evidence>
<dbReference type="Proteomes" id="UP000198601">
    <property type="component" value="Unassembled WGS sequence"/>
</dbReference>
<dbReference type="InterPro" id="IPR001705">
    <property type="entry name" value="Ribosomal_bL33"/>
</dbReference>
<dbReference type="GO" id="GO:0005737">
    <property type="term" value="C:cytoplasm"/>
    <property type="evidence" value="ECO:0007669"/>
    <property type="project" value="UniProtKB-ARBA"/>
</dbReference>
<keyword evidence="7" id="KW-1185">Reference proteome</keyword>
<evidence type="ECO:0000256" key="2">
    <source>
        <dbReference type="ARBA" id="ARBA00022980"/>
    </source>
</evidence>
<evidence type="ECO:0000256" key="4">
    <source>
        <dbReference type="ARBA" id="ARBA00035176"/>
    </source>
</evidence>
<dbReference type="GO" id="GO:0006412">
    <property type="term" value="P:translation"/>
    <property type="evidence" value="ECO:0007669"/>
    <property type="project" value="UniProtKB-UniRule"/>
</dbReference>
<proteinExistence type="inferred from homology"/>
<dbReference type="SUPFAM" id="SSF57829">
    <property type="entry name" value="Zn-binding ribosomal proteins"/>
    <property type="match status" value="1"/>
</dbReference>
<dbReference type="RefSeq" id="WP_090674770.1">
    <property type="nucleotide sequence ID" value="NZ_FMTT01000036.1"/>
</dbReference>